<feature type="transmembrane region" description="Helical" evidence="1">
    <location>
        <begin position="170"/>
        <end position="190"/>
    </location>
</feature>
<accession>A0A0A3JNA8</accession>
<dbReference type="eggNOG" id="COG1277">
    <property type="taxonomic scope" value="Bacteria"/>
</dbReference>
<evidence type="ECO:0000256" key="1">
    <source>
        <dbReference type="SAM" id="Phobius"/>
    </source>
</evidence>
<proteinExistence type="predicted"/>
<feature type="transmembrane region" description="Helical" evidence="1">
    <location>
        <begin position="211"/>
        <end position="236"/>
    </location>
</feature>
<dbReference type="RefSeq" id="WP_036150434.1">
    <property type="nucleotide sequence ID" value="NZ_AVCX01000025.1"/>
</dbReference>
<reference evidence="2 3" key="1">
    <citation type="submission" date="2014-02" db="EMBL/GenBank/DDBJ databases">
        <title>Draft genome sequence of Lysinibacillus odysseyi NBRC 100172.</title>
        <authorList>
            <person name="Zhang F."/>
            <person name="Wang G."/>
            <person name="Zhang L."/>
        </authorList>
    </citation>
    <scope>NUCLEOTIDE SEQUENCE [LARGE SCALE GENOMIC DNA]</scope>
    <source>
        <strain evidence="2 3">NBRC 100172</strain>
    </source>
</reference>
<evidence type="ECO:0000313" key="3">
    <source>
        <dbReference type="Proteomes" id="UP000030437"/>
    </source>
</evidence>
<comment type="caution">
    <text evidence="2">The sequence shown here is derived from an EMBL/GenBank/DDBJ whole genome shotgun (WGS) entry which is preliminary data.</text>
</comment>
<keyword evidence="1" id="KW-1133">Transmembrane helix</keyword>
<dbReference type="OrthoDB" id="2963308at2"/>
<organism evidence="2 3">
    <name type="scientific">Lysinibacillus odysseyi 34hs-1 = NBRC 100172</name>
    <dbReference type="NCBI Taxonomy" id="1220589"/>
    <lineage>
        <taxon>Bacteria</taxon>
        <taxon>Bacillati</taxon>
        <taxon>Bacillota</taxon>
        <taxon>Bacilli</taxon>
        <taxon>Bacillales</taxon>
        <taxon>Bacillaceae</taxon>
        <taxon>Lysinibacillus</taxon>
    </lineage>
</organism>
<dbReference type="Pfam" id="PF12679">
    <property type="entry name" value="ABC2_membrane_2"/>
    <property type="match status" value="1"/>
</dbReference>
<dbReference type="GO" id="GO:0005886">
    <property type="term" value="C:plasma membrane"/>
    <property type="evidence" value="ECO:0007669"/>
    <property type="project" value="UniProtKB-SubCell"/>
</dbReference>
<name>A0A0A3JNA8_9BACI</name>
<dbReference type="PANTHER" id="PTHR37305:SF1">
    <property type="entry name" value="MEMBRANE PROTEIN"/>
    <property type="match status" value="1"/>
</dbReference>
<evidence type="ECO:0000313" key="2">
    <source>
        <dbReference type="EMBL" id="KGR88507.1"/>
    </source>
</evidence>
<keyword evidence="3" id="KW-1185">Reference proteome</keyword>
<protein>
    <submittedName>
        <fullName evidence="2">Uncharacterized protein</fullName>
    </submittedName>
</protein>
<keyword evidence="1" id="KW-0812">Transmembrane</keyword>
<keyword evidence="1" id="KW-0472">Membrane</keyword>
<feature type="transmembrane region" description="Helical" evidence="1">
    <location>
        <begin position="295"/>
        <end position="313"/>
    </location>
</feature>
<dbReference type="AlphaFoldDB" id="A0A0A3JNA8"/>
<gene>
    <name evidence="2" type="ORF">CD32_01485</name>
</gene>
<sequence>MTLFLFELKKIIFSRRFQYLSAIILLLIGALYVRNILFQDLLIKEQQKQVDISTREVQSHLRAFVLQQEKDSENMILSERITHLSTALDALYEWKPLLQSENWQARLQTENTFLTALLSYKETGGEFSLSTPEMERTLAWNDQLLRQGIEPSPENYGTSLPNFMKQITDIYVNIGAIVLLLLLIGDLLTIEFEQGSIRFLYTQPVKKSAILHAKSLTAITIYLFVTAAIFIFTWLLGLTIGKPGSFSYPVMIDKEDSFTFIPIFQYIQWSLSGTSCIILLVIPLCMLISLYAKNAIITLLSVMVIIIGGYFSMQAVSWSGQPWIDPFHLLFTGRTIQTISGLWIYSVPITLLLALLIYLFALLKMKRTVDIS</sequence>
<dbReference type="PANTHER" id="PTHR37305">
    <property type="entry name" value="INTEGRAL MEMBRANE PROTEIN-RELATED"/>
    <property type="match status" value="1"/>
</dbReference>
<feature type="transmembrane region" description="Helical" evidence="1">
    <location>
        <begin position="20"/>
        <end position="38"/>
    </location>
</feature>
<dbReference type="Proteomes" id="UP000030437">
    <property type="component" value="Unassembled WGS sequence"/>
</dbReference>
<dbReference type="EMBL" id="JPVP01000039">
    <property type="protein sequence ID" value="KGR88507.1"/>
    <property type="molecule type" value="Genomic_DNA"/>
</dbReference>
<dbReference type="GO" id="GO:0140359">
    <property type="term" value="F:ABC-type transporter activity"/>
    <property type="evidence" value="ECO:0007669"/>
    <property type="project" value="InterPro"/>
</dbReference>
<feature type="transmembrane region" description="Helical" evidence="1">
    <location>
        <begin position="342"/>
        <end position="363"/>
    </location>
</feature>
<dbReference type="STRING" id="1220589.CD32_01485"/>
<feature type="transmembrane region" description="Helical" evidence="1">
    <location>
        <begin position="266"/>
        <end position="288"/>
    </location>
</feature>